<gene>
    <name evidence="2" type="ORF">INT48_002457</name>
</gene>
<dbReference type="GO" id="GO:0017171">
    <property type="term" value="F:serine hydrolase activity"/>
    <property type="evidence" value="ECO:0007669"/>
    <property type="project" value="TreeGrafter"/>
</dbReference>
<dbReference type="PANTHER" id="PTHR46331:SF2">
    <property type="entry name" value="VALACYCLOVIR HYDROLASE"/>
    <property type="match status" value="1"/>
</dbReference>
<name>A0A8H7SKK8_9FUNG</name>
<organism evidence="2 3">
    <name type="scientific">Thamnidium elegans</name>
    <dbReference type="NCBI Taxonomy" id="101142"/>
    <lineage>
        <taxon>Eukaryota</taxon>
        <taxon>Fungi</taxon>
        <taxon>Fungi incertae sedis</taxon>
        <taxon>Mucoromycota</taxon>
        <taxon>Mucoromycotina</taxon>
        <taxon>Mucoromycetes</taxon>
        <taxon>Mucorales</taxon>
        <taxon>Mucorineae</taxon>
        <taxon>Mucoraceae</taxon>
        <taxon>Thamnidium</taxon>
    </lineage>
</organism>
<dbReference type="InterPro" id="IPR029058">
    <property type="entry name" value="AB_hydrolase_fold"/>
</dbReference>
<protein>
    <recommendedName>
        <fullName evidence="1">AB hydrolase-1 domain-containing protein</fullName>
    </recommendedName>
</protein>
<evidence type="ECO:0000313" key="3">
    <source>
        <dbReference type="Proteomes" id="UP000613177"/>
    </source>
</evidence>
<evidence type="ECO:0000259" key="1">
    <source>
        <dbReference type="Pfam" id="PF00561"/>
    </source>
</evidence>
<dbReference type="SUPFAM" id="SSF53474">
    <property type="entry name" value="alpha/beta-Hydrolases"/>
    <property type="match status" value="1"/>
</dbReference>
<dbReference type="PANTHER" id="PTHR46331">
    <property type="entry name" value="VALACYCLOVIR HYDROLASE"/>
    <property type="match status" value="1"/>
</dbReference>
<dbReference type="EMBL" id="JAEPRE010000222">
    <property type="protein sequence ID" value="KAG2230103.1"/>
    <property type="molecule type" value="Genomic_DNA"/>
</dbReference>
<accession>A0A8H7SKK8</accession>
<dbReference type="Pfam" id="PF00561">
    <property type="entry name" value="Abhydrolase_1"/>
    <property type="match status" value="1"/>
</dbReference>
<dbReference type="Proteomes" id="UP000613177">
    <property type="component" value="Unassembled WGS sequence"/>
</dbReference>
<evidence type="ECO:0000313" key="2">
    <source>
        <dbReference type="EMBL" id="KAG2230103.1"/>
    </source>
</evidence>
<proteinExistence type="predicted"/>
<feature type="domain" description="AB hydrolase-1" evidence="1">
    <location>
        <begin position="23"/>
        <end position="149"/>
    </location>
</feature>
<dbReference type="AlphaFoldDB" id="A0A8H7SKK8"/>
<dbReference type="InterPro" id="IPR000073">
    <property type="entry name" value="AB_hydrolase_1"/>
</dbReference>
<comment type="caution">
    <text evidence="2">The sequence shown here is derived from an EMBL/GenBank/DDBJ whole genome shotgun (WGS) entry which is preliminary data.</text>
</comment>
<keyword evidence="3" id="KW-1185">Reference proteome</keyword>
<dbReference type="Gene3D" id="3.40.50.1820">
    <property type="entry name" value="alpha/beta hydrolase"/>
    <property type="match status" value="1"/>
</dbReference>
<reference evidence="2" key="1">
    <citation type="submission" date="2021-01" db="EMBL/GenBank/DDBJ databases">
        <title>Metabolic potential, ecology and presence of endohyphal bacteria is reflected in genomic diversity of Mucoromycotina.</title>
        <authorList>
            <person name="Muszewska A."/>
            <person name="Okrasinska A."/>
            <person name="Steczkiewicz K."/>
            <person name="Drgas O."/>
            <person name="Orlowska M."/>
            <person name="Perlinska-Lenart U."/>
            <person name="Aleksandrzak-Piekarczyk T."/>
            <person name="Szatraj K."/>
            <person name="Zielenkiewicz U."/>
            <person name="Pilsyk S."/>
            <person name="Malc E."/>
            <person name="Mieczkowski P."/>
            <person name="Kruszewska J.S."/>
            <person name="Biernat P."/>
            <person name="Pawlowska J."/>
        </authorList>
    </citation>
    <scope>NUCLEOTIDE SEQUENCE</scope>
    <source>
        <strain evidence="2">WA0000018081</strain>
    </source>
</reference>
<sequence>MPDQYLQVDGANLCYEMEGSGPYIVFVAGGNGGSILFRPFRNLLVKHFTVILYDRRGYFRSKLTGPQDYTRRIDTDVDDLYNLMRSITKEKFIIFGISSSGVVLMNYLKKYPDTIHKLFAHEPAVNIFNVSNEKDIWEDHQAIYDTYKKLGRNSAMVLFGKYYLNELDEDILVRKQCNDRVNNWDYFFEHEWQVYQFTNVDADEIEPYKDKLVFLYGAECTDYFVCKPSAVFAKSLGKERLEFPGGHIGFFTECKKFYPNFIKLCREHSLILDQPRL</sequence>